<dbReference type="KEGG" id="vg:80019231"/>
<protein>
    <submittedName>
        <fullName evidence="1">Uncharacterized protein</fullName>
    </submittedName>
</protein>
<sequence length="66" mass="7429">MKSEWVALNSVVEKEDDANPEFPWYPCLFVDNGGCATTGLDICFATEEECRDFIKEHVLGATLEDE</sequence>
<accession>A0A2U8UP93</accession>
<dbReference type="Proteomes" id="UP000247188">
    <property type="component" value="Segment"/>
</dbReference>
<dbReference type="GeneID" id="80019231"/>
<reference evidence="2" key="1">
    <citation type="submission" date="2018-04" db="EMBL/GenBank/DDBJ databases">
        <authorList>
            <person name="Go L.Y."/>
            <person name="Mitchell J.A."/>
        </authorList>
    </citation>
    <scope>NUCLEOTIDE SEQUENCE [LARGE SCALE GENOMIC DNA]</scope>
</reference>
<gene>
    <name evidence="1" type="primary">11</name>
    <name evidence="1" type="ORF">SEA_IBANTIK_11</name>
</gene>
<evidence type="ECO:0000313" key="1">
    <source>
        <dbReference type="EMBL" id="AWN05236.1"/>
    </source>
</evidence>
<organism evidence="1 2">
    <name type="scientific">Streptomyces phage Ibantik</name>
    <dbReference type="NCBI Taxonomy" id="2182397"/>
    <lineage>
        <taxon>Viruses</taxon>
        <taxon>Duplodnaviria</taxon>
        <taxon>Heunggongvirae</taxon>
        <taxon>Uroviricota</taxon>
        <taxon>Caudoviricetes</taxon>
        <taxon>Ibantikvirus</taxon>
        <taxon>Ibantikvirus ibantik</taxon>
    </lineage>
</organism>
<proteinExistence type="predicted"/>
<evidence type="ECO:0000313" key="2">
    <source>
        <dbReference type="Proteomes" id="UP000247188"/>
    </source>
</evidence>
<dbReference type="RefSeq" id="YP_010754635.1">
    <property type="nucleotide sequence ID" value="NC_073462.1"/>
</dbReference>
<dbReference type="EMBL" id="MH155870">
    <property type="protein sequence ID" value="AWN05236.1"/>
    <property type="molecule type" value="Genomic_DNA"/>
</dbReference>
<keyword evidence="2" id="KW-1185">Reference proteome</keyword>
<name>A0A2U8UP93_9CAUD</name>